<reference evidence="5 6" key="1">
    <citation type="journal article" date="2020" name="G3 (Bethesda)">
        <title>CeMbio - The Caenorhabditis elegans Microbiome Resource.</title>
        <authorList>
            <person name="Dirksen P."/>
            <person name="Assie A."/>
            <person name="Zimmermann J."/>
            <person name="Zhang F."/>
            <person name="Tietje A.M."/>
            <person name="Marsh S.A."/>
            <person name="Felix M.A."/>
            <person name="Shapira M."/>
            <person name="Kaleta C."/>
            <person name="Schulenburg H."/>
            <person name="Samuel B."/>
        </authorList>
    </citation>
    <scope>NUCLEOTIDE SEQUENCE [LARGE SCALE GENOMIC DNA]</scope>
    <source>
        <strain evidence="5 6">BIGb0172</strain>
    </source>
</reference>
<evidence type="ECO:0000259" key="4">
    <source>
        <dbReference type="Pfam" id="PF00501"/>
    </source>
</evidence>
<evidence type="ECO:0000256" key="2">
    <source>
        <dbReference type="ARBA" id="ARBA00022840"/>
    </source>
</evidence>
<dbReference type="PRINTS" id="PR00154">
    <property type="entry name" value="AMPBINDING"/>
</dbReference>
<keyword evidence="2" id="KW-0067">ATP-binding</keyword>
<proteinExistence type="predicted"/>
<dbReference type="PANTHER" id="PTHR43272:SF33">
    <property type="entry name" value="AMP-BINDING DOMAIN-CONTAINING PROTEIN-RELATED"/>
    <property type="match status" value="1"/>
</dbReference>
<dbReference type="InterPro" id="IPR020845">
    <property type="entry name" value="AMP-binding_CS"/>
</dbReference>
<keyword evidence="1" id="KW-0547">Nucleotide-binding</keyword>
<dbReference type="RefSeq" id="WP_182323697.1">
    <property type="nucleotide sequence ID" value="NZ_CP058554.1"/>
</dbReference>
<dbReference type="KEGG" id="cpis:HS961_16095"/>
<evidence type="ECO:0000256" key="1">
    <source>
        <dbReference type="ARBA" id="ARBA00022741"/>
    </source>
</evidence>
<dbReference type="GO" id="GO:0016020">
    <property type="term" value="C:membrane"/>
    <property type="evidence" value="ECO:0007669"/>
    <property type="project" value="TreeGrafter"/>
</dbReference>
<comment type="catalytic activity">
    <reaction evidence="3">
        <text>a long-chain fatty acid + ATP + CoA = a long-chain fatty acyl-CoA + AMP + diphosphate</text>
        <dbReference type="Rhea" id="RHEA:15421"/>
        <dbReference type="ChEBI" id="CHEBI:30616"/>
        <dbReference type="ChEBI" id="CHEBI:33019"/>
        <dbReference type="ChEBI" id="CHEBI:57287"/>
        <dbReference type="ChEBI" id="CHEBI:57560"/>
        <dbReference type="ChEBI" id="CHEBI:83139"/>
        <dbReference type="ChEBI" id="CHEBI:456215"/>
        <dbReference type="EC" id="6.2.1.3"/>
    </reaction>
    <physiologicalReaction direction="left-to-right" evidence="3">
        <dbReference type="Rhea" id="RHEA:15422"/>
    </physiologicalReaction>
</comment>
<dbReference type="Pfam" id="PF00501">
    <property type="entry name" value="AMP-binding"/>
    <property type="match status" value="1"/>
</dbReference>
<evidence type="ECO:0000256" key="3">
    <source>
        <dbReference type="ARBA" id="ARBA00024484"/>
    </source>
</evidence>
<dbReference type="InterPro" id="IPR045851">
    <property type="entry name" value="AMP-bd_C_sf"/>
</dbReference>
<dbReference type="GO" id="GO:0004467">
    <property type="term" value="F:long-chain fatty acid-CoA ligase activity"/>
    <property type="evidence" value="ECO:0007669"/>
    <property type="project" value="UniProtKB-EC"/>
</dbReference>
<dbReference type="PANTHER" id="PTHR43272">
    <property type="entry name" value="LONG-CHAIN-FATTY-ACID--COA LIGASE"/>
    <property type="match status" value="1"/>
</dbReference>
<dbReference type="InterPro" id="IPR020459">
    <property type="entry name" value="AMP-binding"/>
</dbReference>
<dbReference type="InterPro" id="IPR042099">
    <property type="entry name" value="ANL_N_sf"/>
</dbReference>
<dbReference type="Pfam" id="PF23562">
    <property type="entry name" value="AMP-binding_C_3"/>
    <property type="match status" value="1"/>
</dbReference>
<protein>
    <submittedName>
        <fullName evidence="5">Long-chain fatty acid--CoA ligase</fullName>
    </submittedName>
</protein>
<gene>
    <name evidence="5" type="ORF">HS961_16095</name>
</gene>
<dbReference type="EMBL" id="CP058554">
    <property type="protein sequence ID" value="QMV74231.1"/>
    <property type="molecule type" value="Genomic_DNA"/>
</dbReference>
<dbReference type="InterPro" id="IPR000873">
    <property type="entry name" value="AMP-dep_synth/lig_dom"/>
</dbReference>
<dbReference type="Gene3D" id="3.30.300.30">
    <property type="match status" value="1"/>
</dbReference>
<evidence type="ECO:0000313" key="6">
    <source>
        <dbReference type="Proteomes" id="UP000515240"/>
    </source>
</evidence>
<dbReference type="PROSITE" id="PS00455">
    <property type="entry name" value="AMP_BINDING"/>
    <property type="match status" value="1"/>
</dbReference>
<dbReference type="Proteomes" id="UP000515240">
    <property type="component" value="Chromosome"/>
</dbReference>
<accession>A0A7G5EJQ6</accession>
<dbReference type="CDD" id="cd05907">
    <property type="entry name" value="VL_LC_FACS_like"/>
    <property type="match status" value="1"/>
</dbReference>
<dbReference type="Gene3D" id="3.40.50.12780">
    <property type="entry name" value="N-terminal domain of ligase-like"/>
    <property type="match status" value="1"/>
</dbReference>
<dbReference type="GO" id="GO:0005524">
    <property type="term" value="F:ATP binding"/>
    <property type="evidence" value="ECO:0007669"/>
    <property type="project" value="UniProtKB-KW"/>
</dbReference>
<organism evidence="5 6">
    <name type="scientific">Comamonas piscis</name>
    <dbReference type="NCBI Taxonomy" id="1562974"/>
    <lineage>
        <taxon>Bacteria</taxon>
        <taxon>Pseudomonadati</taxon>
        <taxon>Pseudomonadota</taxon>
        <taxon>Betaproteobacteria</taxon>
        <taxon>Burkholderiales</taxon>
        <taxon>Comamonadaceae</taxon>
        <taxon>Comamonas</taxon>
    </lineage>
</organism>
<dbReference type="AlphaFoldDB" id="A0A7G5EJQ6"/>
<evidence type="ECO:0000313" key="5">
    <source>
        <dbReference type="EMBL" id="QMV74231.1"/>
    </source>
</evidence>
<keyword evidence="5" id="KW-0436">Ligase</keyword>
<feature type="domain" description="AMP-dependent synthetase/ligase" evidence="4">
    <location>
        <begin position="26"/>
        <end position="447"/>
    </location>
</feature>
<name>A0A7G5EJQ6_9BURK</name>
<keyword evidence="6" id="KW-1185">Reference proteome</keyword>
<dbReference type="SUPFAM" id="SSF56801">
    <property type="entry name" value="Acetyl-CoA synthetase-like"/>
    <property type="match status" value="1"/>
</dbReference>
<sequence>MNEPLSTPLPSELRDLSTLPQLFAYRCTSSPAREAYRWFDAGSNAWQSFSWGDMQAKVALWGQALQGLQLVRGARIATLLTNSVHAICIDQAGMAQACATVPLHANDNPGNIAFILADAGASLLLINRLETWQQIAATGTPLPALRCVVIDDPQQAAISVPTDNEGLPRLVRLQDWLAEAQASAAPAPSSQGPEAQDMAAIVYTSGTTGKPKGVMLSHQNVLSDVKAVLGRVVPTQDDVFLSFLPVSHTFERSCGYYLPMAVASTVVYARSVALLAEDMLSIRPTILVSVPRIYERIYAKVQEKLAKSAFKRALFAAAVSKGWARHCEAHGLVNTDAPQGGWARWLPWSLLQKKVAQPILDLFGGRLRIAVTGGAPIPSMVSHSFLGLGLNMLQGFGMTETSPVLTANSLERNDPSTVGKPLDGMEVRIGENKELQARGPNIMMGYWGRPEDTRLAFTDDGWLRTGDQAELVNGEVRIVGRIKEIIVTATGEKVPPSDIEQALCADPLFEQSFVVGEQQPFIACIAVVNREEWKQLAQGLGLDPDNAVSLQASAVRKAALARIAAQCQGLAKYAVPRAVYLVTEPWNIDNGLMTPTLKLRRPQLMQKFAAEIANIYAK</sequence>